<dbReference type="PROSITE" id="PS50893">
    <property type="entry name" value="ABC_TRANSPORTER_2"/>
    <property type="match status" value="1"/>
</dbReference>
<dbReference type="SMART" id="SM00382">
    <property type="entry name" value="AAA"/>
    <property type="match status" value="1"/>
</dbReference>
<dbReference type="InterPro" id="IPR003593">
    <property type="entry name" value="AAA+_ATPase"/>
</dbReference>
<feature type="region of interest" description="Disordered" evidence="4">
    <location>
        <begin position="1"/>
        <end position="22"/>
    </location>
</feature>
<dbReference type="Gene3D" id="3.40.50.300">
    <property type="entry name" value="P-loop containing nucleotide triphosphate hydrolases"/>
    <property type="match status" value="1"/>
</dbReference>
<evidence type="ECO:0000313" key="6">
    <source>
        <dbReference type="EMBL" id="RBM01952.1"/>
    </source>
</evidence>
<dbReference type="PROSITE" id="PS00211">
    <property type="entry name" value="ABC_TRANSPORTER_1"/>
    <property type="match status" value="1"/>
</dbReference>
<dbReference type="CDD" id="cd03293">
    <property type="entry name" value="ABC_NrtD_SsuB_transporters"/>
    <property type="match status" value="1"/>
</dbReference>
<dbReference type="PANTHER" id="PTHR42788">
    <property type="entry name" value="TAURINE IMPORT ATP-BINDING PROTEIN-RELATED"/>
    <property type="match status" value="1"/>
</dbReference>
<dbReference type="SUPFAM" id="SSF52540">
    <property type="entry name" value="P-loop containing nucleoside triphosphate hydrolases"/>
    <property type="match status" value="1"/>
</dbReference>
<dbReference type="PANTHER" id="PTHR42788:SF13">
    <property type="entry name" value="ALIPHATIC SULFONATES IMPORT ATP-BINDING PROTEIN SSUB"/>
    <property type="match status" value="1"/>
</dbReference>
<dbReference type="AlphaFoldDB" id="A0A365YH17"/>
<comment type="caution">
    <text evidence="6">The sequence shown here is derived from an EMBL/GenBank/DDBJ whole genome shotgun (WGS) entry which is preliminary data.</text>
</comment>
<feature type="domain" description="ABC transporter" evidence="5">
    <location>
        <begin position="37"/>
        <end position="268"/>
    </location>
</feature>
<keyword evidence="7" id="KW-1185">Reference proteome</keyword>
<dbReference type="InterPro" id="IPR017871">
    <property type="entry name" value="ABC_transporter-like_CS"/>
</dbReference>
<evidence type="ECO:0000313" key="7">
    <source>
        <dbReference type="Proteomes" id="UP000252167"/>
    </source>
</evidence>
<protein>
    <submittedName>
        <fullName evidence="6">Nitrate ABC transporter ATP-binding protein</fullName>
    </submittedName>
</protein>
<keyword evidence="1" id="KW-0813">Transport</keyword>
<evidence type="ECO:0000256" key="3">
    <source>
        <dbReference type="ARBA" id="ARBA00022840"/>
    </source>
</evidence>
<evidence type="ECO:0000256" key="1">
    <source>
        <dbReference type="ARBA" id="ARBA00022448"/>
    </source>
</evidence>
<accession>A0A365YH17</accession>
<dbReference type="InterPro" id="IPR027417">
    <property type="entry name" value="P-loop_NTPase"/>
</dbReference>
<dbReference type="Pfam" id="PF00005">
    <property type="entry name" value="ABC_tran"/>
    <property type="match status" value="1"/>
</dbReference>
<dbReference type="EMBL" id="POAF01000003">
    <property type="protein sequence ID" value="RBM01952.1"/>
    <property type="molecule type" value="Genomic_DNA"/>
</dbReference>
<dbReference type="GO" id="GO:0016887">
    <property type="term" value="F:ATP hydrolysis activity"/>
    <property type="evidence" value="ECO:0007669"/>
    <property type="project" value="InterPro"/>
</dbReference>
<dbReference type="GO" id="GO:0005524">
    <property type="term" value="F:ATP binding"/>
    <property type="evidence" value="ECO:0007669"/>
    <property type="project" value="UniProtKB-KW"/>
</dbReference>
<gene>
    <name evidence="6" type="ORF">C1H84_08980</name>
</gene>
<dbReference type="InterPro" id="IPR050166">
    <property type="entry name" value="ABC_transporter_ATP-bind"/>
</dbReference>
<evidence type="ECO:0000256" key="2">
    <source>
        <dbReference type="ARBA" id="ARBA00022741"/>
    </source>
</evidence>
<name>A0A365YH17_9MICC</name>
<organism evidence="6 7">
    <name type="scientific">Glutamicibacter soli</name>
    <dbReference type="NCBI Taxonomy" id="453836"/>
    <lineage>
        <taxon>Bacteria</taxon>
        <taxon>Bacillati</taxon>
        <taxon>Actinomycetota</taxon>
        <taxon>Actinomycetes</taxon>
        <taxon>Micrococcales</taxon>
        <taxon>Micrococcaceae</taxon>
        <taxon>Glutamicibacter</taxon>
    </lineage>
</organism>
<reference evidence="6 7" key="1">
    <citation type="submission" date="2018-01" db="EMBL/GenBank/DDBJ databases">
        <title>Glutamicibacter soli strain NHPC-3 Whole genome sequence and assembly.</title>
        <authorList>
            <person name="Choudhury P."/>
            <person name="Gupta D."/>
            <person name="Sengupta K."/>
            <person name="Jawed A."/>
            <person name="Sultana N."/>
            <person name="Saha P."/>
        </authorList>
    </citation>
    <scope>NUCLEOTIDE SEQUENCE [LARGE SCALE GENOMIC DNA]</scope>
    <source>
        <strain evidence="6 7">NHPC-3</strain>
    </source>
</reference>
<sequence>MRPDDSASLKTESKSEVPVSQIAETTTETKKVQGVSVEFKNVNHSFLHGDTPVRVLDNFNLRIEPSEFVSIVGPSGCGKTTALGMVGNLLKPRAGEVLIDGKEIRPGGNDAAFLFARDALLPWRRVRSNVELGMEVRGVPKEERKVRAEAWLRKVRLQQFAESDVLHLSQGMRQRVAIARTLVQNPKVLLMDEPFAALDAQTRAIQQEEFTGLWEAERPTVIFVTHDLEEAILLSDRVILMASRPGRMVVDMKIDLERPRRQDMRRDSDEFKAYFHEMSDRLRHEVDLAEQRMREENKNS</sequence>
<dbReference type="InterPro" id="IPR003439">
    <property type="entry name" value="ABC_transporter-like_ATP-bd"/>
</dbReference>
<proteinExistence type="predicted"/>
<keyword evidence="2" id="KW-0547">Nucleotide-binding</keyword>
<dbReference type="Proteomes" id="UP000252167">
    <property type="component" value="Unassembled WGS sequence"/>
</dbReference>
<evidence type="ECO:0000259" key="5">
    <source>
        <dbReference type="PROSITE" id="PS50893"/>
    </source>
</evidence>
<keyword evidence="3 6" id="KW-0067">ATP-binding</keyword>
<feature type="compositionally biased region" description="Basic and acidic residues" evidence="4">
    <location>
        <begin position="1"/>
        <end position="15"/>
    </location>
</feature>
<evidence type="ECO:0000256" key="4">
    <source>
        <dbReference type="SAM" id="MobiDB-lite"/>
    </source>
</evidence>